<dbReference type="EMBL" id="WWCT01000031">
    <property type="protein sequence ID" value="MYN30108.1"/>
    <property type="molecule type" value="Genomic_DNA"/>
</dbReference>
<organism evidence="2 3">
    <name type="scientific">Duganella levis</name>
    <dbReference type="NCBI Taxonomy" id="2692169"/>
    <lineage>
        <taxon>Bacteria</taxon>
        <taxon>Pseudomonadati</taxon>
        <taxon>Pseudomonadota</taxon>
        <taxon>Betaproteobacteria</taxon>
        <taxon>Burkholderiales</taxon>
        <taxon>Oxalobacteraceae</taxon>
        <taxon>Telluria group</taxon>
        <taxon>Duganella</taxon>
    </lineage>
</organism>
<evidence type="ECO:0000313" key="2">
    <source>
        <dbReference type="EMBL" id="MYN30108.1"/>
    </source>
</evidence>
<protein>
    <submittedName>
        <fullName evidence="2">Uncharacterized protein</fullName>
    </submittedName>
</protein>
<reference evidence="2 3" key="1">
    <citation type="submission" date="2019-12" db="EMBL/GenBank/DDBJ databases">
        <title>Novel species isolated from a subtropical stream in China.</title>
        <authorList>
            <person name="Lu H."/>
        </authorList>
    </citation>
    <scope>NUCLEOTIDE SEQUENCE [LARGE SCALE GENOMIC DNA]</scope>
    <source>
        <strain evidence="2 3">CY42W</strain>
    </source>
</reference>
<comment type="caution">
    <text evidence="2">The sequence shown here is derived from an EMBL/GenBank/DDBJ whole genome shotgun (WGS) entry which is preliminary data.</text>
</comment>
<keyword evidence="1" id="KW-0732">Signal</keyword>
<gene>
    <name evidence="2" type="ORF">GTP69_27230</name>
</gene>
<evidence type="ECO:0000256" key="1">
    <source>
        <dbReference type="SAM" id="SignalP"/>
    </source>
</evidence>
<dbReference type="RefSeq" id="WP_161057820.1">
    <property type="nucleotide sequence ID" value="NZ_WWCT01000031.1"/>
</dbReference>
<name>A0ABW9W804_9BURK</name>
<dbReference type="Proteomes" id="UP000642144">
    <property type="component" value="Unassembled WGS sequence"/>
</dbReference>
<keyword evidence="3" id="KW-1185">Reference proteome</keyword>
<proteinExistence type="predicted"/>
<accession>A0ABW9W804</accession>
<feature type="chain" id="PRO_5047425230" evidence="1">
    <location>
        <begin position="21"/>
        <end position="172"/>
    </location>
</feature>
<evidence type="ECO:0000313" key="3">
    <source>
        <dbReference type="Proteomes" id="UP000642144"/>
    </source>
</evidence>
<sequence length="172" mass="19133">MKAFSSFCLFLTLSANYCAAATCYPESAVYEMRGSDAYTAGFRKIKSAMGDLAFFVSSKTTGRSYWFQMDMGNGYTDTYLLPIAEPQRGMQPVPTHGASKVPPISFFSLNKKLDIKSEVLVSSNESPEYIFLPQLGADLYYFNSALTDSEVEGKRELLPRGLWELKACTSKN</sequence>
<feature type="signal peptide" evidence="1">
    <location>
        <begin position="1"/>
        <end position="20"/>
    </location>
</feature>